<keyword evidence="1" id="KW-0812">Transmembrane</keyword>
<dbReference type="RefSeq" id="WP_191206235.1">
    <property type="nucleotide sequence ID" value="NZ_JACXZA010000007.1"/>
</dbReference>
<evidence type="ECO:0000313" key="3">
    <source>
        <dbReference type="Proteomes" id="UP000609346"/>
    </source>
</evidence>
<gene>
    <name evidence="2" type="ORF">H8B09_24450</name>
</gene>
<protein>
    <submittedName>
        <fullName evidence="2">MFS transporter</fullName>
    </submittedName>
</protein>
<reference evidence="2 3" key="1">
    <citation type="submission" date="2020-09" db="EMBL/GenBank/DDBJ databases">
        <title>Paenibacillus sp. strain PR3 16S rRNA gene Genome sequencing and assembly.</title>
        <authorList>
            <person name="Kim J."/>
        </authorList>
    </citation>
    <scope>NUCLEOTIDE SEQUENCE [LARGE SCALE GENOMIC DNA]</scope>
    <source>
        <strain evidence="2 3">PR3</strain>
    </source>
</reference>
<sequence>MKSSADKMQVADPRGAVRLLQTITLLRSIGQGAALTITSLYLRELGWSGTAIGAVIAAASLVRIILTLSSVYFNSRLGAKRALLLFEVITLCAASVMAVTTMPWLLTTAITAAGLGSGHSGTGGPTAPIESAWLGAYAKDPAKSKALFGRNARYSYTGLGAGALLACIPSLLYGTAENAASFRLLYMLIAIVTVGCIICIWRIRGGARKPSSAANNKAAISETLGVHSAATTIAAAAAPEPDERSSAIRTRASLFGLVGLALIIFISVLVGIAYRSNSVELKRIAPAALFVLLIAAANLRLLRKPKTVQLATTRNNQLRMLASSLSGVTAALTSTVTAYWLAERFGASAGIIGLIMGISFLGAALLAQLTSGKAGRDVTLKTIISLQFAAISLLLILPWVTAFWLAALIEIGCTACNLGTRGNRTALMMEERDRHKHTLLSRLNMIAIRLTAVLWPGIFVQFVDEGDYVPPFYLAAAMQFISALLFRRVYRDVEQAQTNAKKRSLDHPLR</sequence>
<evidence type="ECO:0000313" key="2">
    <source>
        <dbReference type="EMBL" id="MBD3921935.1"/>
    </source>
</evidence>
<name>A0ABR8N182_9BACL</name>
<dbReference type="Gene3D" id="1.20.1250.20">
    <property type="entry name" value="MFS general substrate transporter like domains"/>
    <property type="match status" value="2"/>
</dbReference>
<evidence type="ECO:0000256" key="1">
    <source>
        <dbReference type="SAM" id="Phobius"/>
    </source>
</evidence>
<feature type="transmembrane region" description="Helical" evidence="1">
    <location>
        <begin position="284"/>
        <end position="301"/>
    </location>
</feature>
<feature type="transmembrane region" description="Helical" evidence="1">
    <location>
        <begin position="468"/>
        <end position="486"/>
    </location>
</feature>
<feature type="transmembrane region" description="Helical" evidence="1">
    <location>
        <begin position="84"/>
        <end position="106"/>
    </location>
</feature>
<keyword evidence="1" id="KW-1133">Transmembrane helix</keyword>
<feature type="transmembrane region" description="Helical" evidence="1">
    <location>
        <begin position="347"/>
        <end position="366"/>
    </location>
</feature>
<dbReference type="InterPro" id="IPR036259">
    <property type="entry name" value="MFS_trans_sf"/>
</dbReference>
<feature type="transmembrane region" description="Helical" evidence="1">
    <location>
        <begin position="321"/>
        <end position="341"/>
    </location>
</feature>
<dbReference type="EMBL" id="JACXZA010000007">
    <property type="protein sequence ID" value="MBD3921935.1"/>
    <property type="molecule type" value="Genomic_DNA"/>
</dbReference>
<dbReference type="PANTHER" id="PTHR23520">
    <property type="entry name" value="TRANSPORTER, PUTATIVE (AFU_ORTHOLOGUE AFUA_3G04000)-RELATED"/>
    <property type="match status" value="1"/>
</dbReference>
<organism evidence="2 3">
    <name type="scientific">Paenibacillus terricola</name>
    <dbReference type="NCBI Taxonomy" id="2763503"/>
    <lineage>
        <taxon>Bacteria</taxon>
        <taxon>Bacillati</taxon>
        <taxon>Bacillota</taxon>
        <taxon>Bacilli</taxon>
        <taxon>Bacillales</taxon>
        <taxon>Paenibacillaceae</taxon>
        <taxon>Paenibacillus</taxon>
    </lineage>
</organism>
<proteinExistence type="predicted"/>
<feature type="transmembrane region" description="Helical" evidence="1">
    <location>
        <begin position="50"/>
        <end position="72"/>
    </location>
</feature>
<dbReference type="SUPFAM" id="SSF103473">
    <property type="entry name" value="MFS general substrate transporter"/>
    <property type="match status" value="1"/>
</dbReference>
<feature type="transmembrane region" description="Helical" evidence="1">
    <location>
        <begin position="254"/>
        <end position="272"/>
    </location>
</feature>
<dbReference type="PANTHER" id="PTHR23520:SF5">
    <property type="entry name" value="TRANSPORTER, PUTATIVE (AFU_ORTHOLOGUE AFUA_3G04000)-RELATED"/>
    <property type="match status" value="1"/>
</dbReference>
<accession>A0ABR8N182</accession>
<comment type="caution">
    <text evidence="2">The sequence shown here is derived from an EMBL/GenBank/DDBJ whole genome shotgun (WGS) entry which is preliminary data.</text>
</comment>
<feature type="transmembrane region" description="Helical" evidence="1">
    <location>
        <begin position="184"/>
        <end position="203"/>
    </location>
</feature>
<dbReference type="Proteomes" id="UP000609346">
    <property type="component" value="Unassembled WGS sequence"/>
</dbReference>
<keyword evidence="3" id="KW-1185">Reference proteome</keyword>
<keyword evidence="1" id="KW-0472">Membrane</keyword>